<reference evidence="4" key="1">
    <citation type="journal article" date="2019" name="Int. J. Syst. Evol. Microbiol.">
        <title>The Global Catalogue of Microorganisms (GCM) 10K type strain sequencing project: providing services to taxonomists for standard genome sequencing and annotation.</title>
        <authorList>
            <consortium name="The Broad Institute Genomics Platform"/>
            <consortium name="The Broad Institute Genome Sequencing Center for Infectious Disease"/>
            <person name="Wu L."/>
            <person name="Ma J."/>
        </authorList>
    </citation>
    <scope>NUCLEOTIDE SEQUENCE [LARGE SCALE GENOMIC DNA]</scope>
    <source>
        <strain evidence="4">SYNS20</strain>
    </source>
</reference>
<dbReference type="Pfam" id="PF25906">
    <property type="entry name" value="PucR-like_N"/>
    <property type="match status" value="1"/>
</dbReference>
<gene>
    <name evidence="3" type="ORF">ACFQVC_35575</name>
</gene>
<evidence type="ECO:0000313" key="3">
    <source>
        <dbReference type="EMBL" id="MFC7309519.1"/>
    </source>
</evidence>
<feature type="domain" description="PucR-like N-terminal" evidence="2">
    <location>
        <begin position="1"/>
        <end position="151"/>
    </location>
</feature>
<dbReference type="Gene3D" id="1.10.10.2840">
    <property type="entry name" value="PucR C-terminal helix-turn-helix domain"/>
    <property type="match status" value="1"/>
</dbReference>
<evidence type="ECO:0000313" key="4">
    <source>
        <dbReference type="Proteomes" id="UP001596523"/>
    </source>
</evidence>
<dbReference type="InterPro" id="IPR058663">
    <property type="entry name" value="PucR-like_N"/>
</dbReference>
<dbReference type="InterPro" id="IPR051448">
    <property type="entry name" value="CdaR-like_regulators"/>
</dbReference>
<evidence type="ECO:0000259" key="2">
    <source>
        <dbReference type="Pfam" id="PF25906"/>
    </source>
</evidence>
<proteinExistence type="predicted"/>
<dbReference type="PANTHER" id="PTHR33744">
    <property type="entry name" value="CARBOHYDRATE DIACID REGULATOR"/>
    <property type="match status" value="1"/>
</dbReference>
<name>A0ABW2JTN2_9ACTN</name>
<dbReference type="EMBL" id="JBHTCF010000022">
    <property type="protein sequence ID" value="MFC7309519.1"/>
    <property type="molecule type" value="Genomic_DNA"/>
</dbReference>
<comment type="caution">
    <text evidence="3">The sequence shown here is derived from an EMBL/GenBank/DDBJ whole genome shotgun (WGS) entry which is preliminary data.</text>
</comment>
<protein>
    <submittedName>
        <fullName evidence="3">PucR family transcriptional regulator</fullName>
    </submittedName>
</protein>
<dbReference type="InterPro" id="IPR025736">
    <property type="entry name" value="PucR_C-HTH_dom"/>
</dbReference>
<dbReference type="Proteomes" id="UP001596523">
    <property type="component" value="Unassembled WGS sequence"/>
</dbReference>
<organism evidence="3 4">
    <name type="scientific">Streptomyces monticola</name>
    <dbReference type="NCBI Taxonomy" id="2666263"/>
    <lineage>
        <taxon>Bacteria</taxon>
        <taxon>Bacillati</taxon>
        <taxon>Actinomycetota</taxon>
        <taxon>Actinomycetes</taxon>
        <taxon>Kitasatosporales</taxon>
        <taxon>Streptomycetaceae</taxon>
        <taxon>Streptomyces</taxon>
    </lineage>
</organism>
<keyword evidence="4" id="KW-1185">Reference proteome</keyword>
<dbReference type="Pfam" id="PF13556">
    <property type="entry name" value="HTH_30"/>
    <property type="match status" value="1"/>
</dbReference>
<evidence type="ECO:0000259" key="1">
    <source>
        <dbReference type="Pfam" id="PF13556"/>
    </source>
</evidence>
<dbReference type="InterPro" id="IPR042070">
    <property type="entry name" value="PucR_C-HTH_sf"/>
</dbReference>
<dbReference type="PANTHER" id="PTHR33744:SF1">
    <property type="entry name" value="DNA-BINDING TRANSCRIPTIONAL ACTIVATOR ADER"/>
    <property type="match status" value="1"/>
</dbReference>
<sequence length="374" mass="40308">MRPELPSLIEESIAEVRRAIPGFSVGPNARALRQCAETALTAFVAKVESPDADTAQRDEVLRGIGRSEAYAGHSMEDMRAAFRLGARIGLRRAKQVGRRYGLSPALLLAVADAIFAYVEELIAVSSEGYEEATAELSGGREAQRAKLLRELLTGAADRHDLPHRLGSLARLAAWPLPDEVTLVALSSRTPREAWPADVLLDPDDPQPYALVPGPFDAVHRAALAAGPKSARAAVGPTVRTGQAADSLRWARQILALTESGGLPDKPVTYCEDHLTTLWLLRDPALLAHIAARQLAPLTGLTATQRARLLETLDAWLATRGNAVQMAESLHLHPQTVRYRLRLLDAAFGGQLTDPDGRFSTELAVRGLALPPPEG</sequence>
<accession>A0ABW2JTN2</accession>
<feature type="domain" description="PucR C-terminal helix-turn-helix" evidence="1">
    <location>
        <begin position="308"/>
        <end position="365"/>
    </location>
</feature>